<dbReference type="Proteomes" id="UP000033123">
    <property type="component" value="Chromosome"/>
</dbReference>
<dbReference type="AlphaFoldDB" id="A0A0E3LC05"/>
<accession>A0A0E3LC05</accession>
<gene>
    <name evidence="1" type="ORF">MSSAC_0091</name>
</gene>
<organism evidence="1 2">
    <name type="scientific">Methanosarcina siciliae C2J</name>
    <dbReference type="NCBI Taxonomy" id="1434118"/>
    <lineage>
        <taxon>Archaea</taxon>
        <taxon>Methanobacteriati</taxon>
        <taxon>Methanobacteriota</taxon>
        <taxon>Stenosarchaea group</taxon>
        <taxon>Methanomicrobia</taxon>
        <taxon>Methanosarcinales</taxon>
        <taxon>Methanosarcinaceae</taxon>
        <taxon>Methanosarcina</taxon>
    </lineage>
</organism>
<sequence>MSIKSISFEFLYTYNHKNFKSFIEALWKSINYFREFHVLLSGNFRTCSGSSSITEEKGNLEFLEPGQKGA</sequence>
<dbReference type="EMBL" id="CP009508">
    <property type="protein sequence ID" value="AKB34681.1"/>
    <property type="molecule type" value="Genomic_DNA"/>
</dbReference>
<dbReference type="PATRIC" id="fig|1434118.4.peg.124"/>
<dbReference type="STRING" id="1434118.MSSAC_0091"/>
<evidence type="ECO:0000313" key="2">
    <source>
        <dbReference type="Proteomes" id="UP000033123"/>
    </source>
</evidence>
<protein>
    <submittedName>
        <fullName evidence="1">Uncharacterized protein</fullName>
    </submittedName>
</protein>
<evidence type="ECO:0000313" key="1">
    <source>
        <dbReference type="EMBL" id="AKB34681.1"/>
    </source>
</evidence>
<dbReference type="HOGENOM" id="CLU_2748238_0_0_2"/>
<proteinExistence type="predicted"/>
<name>A0A0E3LC05_9EURY</name>
<reference evidence="1 2" key="1">
    <citation type="submission" date="2014-07" db="EMBL/GenBank/DDBJ databases">
        <title>Methanogenic archaea and the global carbon cycle.</title>
        <authorList>
            <person name="Henriksen J.R."/>
            <person name="Luke J."/>
            <person name="Reinhart S."/>
            <person name="Benedict M.N."/>
            <person name="Youngblut N.D."/>
            <person name="Metcalf M.E."/>
            <person name="Whitaker R.J."/>
            <person name="Metcalf W.W."/>
        </authorList>
    </citation>
    <scope>NUCLEOTIDE SEQUENCE [LARGE SCALE GENOMIC DNA]</scope>
    <source>
        <strain evidence="1 2">C2J</strain>
    </source>
</reference>
<dbReference type="KEGG" id="msj:MSSAC_0091"/>